<dbReference type="RefSeq" id="WP_200609528.1">
    <property type="nucleotide sequence ID" value="NZ_CP071517.1"/>
</dbReference>
<keyword evidence="4" id="KW-1185">Reference proteome</keyword>
<evidence type="ECO:0000313" key="4">
    <source>
        <dbReference type="Proteomes" id="UP000663400"/>
    </source>
</evidence>
<evidence type="ECO:0000259" key="2">
    <source>
        <dbReference type="Pfam" id="PF16537"/>
    </source>
</evidence>
<accession>A0ABX7RG24</accession>
<reference evidence="3 4" key="1">
    <citation type="submission" date="2021-02" db="EMBL/GenBank/DDBJ databases">
        <title>Lysobacter arenosi sp. nov., isolated from soil of gangwondo yeongwol, south Korea.</title>
        <authorList>
            <person name="Kim K.R."/>
            <person name="Kim K.H."/>
            <person name="Jeon C.O."/>
        </authorList>
    </citation>
    <scope>NUCLEOTIDE SEQUENCE [LARGE SCALE GENOMIC DNA]</scope>
    <source>
        <strain evidence="3 4">R7</strain>
    </source>
</reference>
<gene>
    <name evidence="3" type="ORF">HIV01_008265</name>
</gene>
<evidence type="ECO:0000256" key="1">
    <source>
        <dbReference type="SAM" id="MobiDB-lite"/>
    </source>
</evidence>
<dbReference type="Proteomes" id="UP000663400">
    <property type="component" value="Chromosome"/>
</dbReference>
<proteinExistence type="predicted"/>
<dbReference type="EMBL" id="CP071517">
    <property type="protein sequence ID" value="QSX76453.1"/>
    <property type="molecule type" value="Genomic_DNA"/>
</dbReference>
<evidence type="ECO:0000313" key="3">
    <source>
        <dbReference type="EMBL" id="QSX76453.1"/>
    </source>
</evidence>
<feature type="domain" description="Type II secretion system protein GspB C-terminal" evidence="2">
    <location>
        <begin position="200"/>
        <end position="257"/>
    </location>
</feature>
<feature type="compositionally biased region" description="Low complexity" evidence="1">
    <location>
        <begin position="131"/>
        <end position="148"/>
    </location>
</feature>
<organism evidence="3 4">
    <name type="scientific">Lysobacter arenosi</name>
    <dbReference type="NCBI Taxonomy" id="2795387"/>
    <lineage>
        <taxon>Bacteria</taxon>
        <taxon>Pseudomonadati</taxon>
        <taxon>Pseudomonadota</taxon>
        <taxon>Gammaproteobacteria</taxon>
        <taxon>Lysobacterales</taxon>
        <taxon>Lysobacteraceae</taxon>
        <taxon>Lysobacter</taxon>
    </lineage>
</organism>
<dbReference type="Pfam" id="PF16537">
    <property type="entry name" value="T2SSB"/>
    <property type="match status" value="1"/>
</dbReference>
<dbReference type="InterPro" id="IPR032389">
    <property type="entry name" value="GspB_C"/>
</dbReference>
<protein>
    <submittedName>
        <fullName evidence="3">General secretion pathway protein GspB</fullName>
    </submittedName>
</protein>
<name>A0ABX7RG24_9GAMM</name>
<feature type="region of interest" description="Disordered" evidence="1">
    <location>
        <begin position="131"/>
        <end position="179"/>
    </location>
</feature>
<sequence>MSLILDALRKSEAERRRGQAPDLYAELPPLVPRAAARRPAWPWWLAGGLAVLATLWMLRDVQSLAGATTAPAADAAAPIAAPQPETAPVAIAAQAPIAMPTAVPPAMPATTTAVIAPAPVPIADAAVREPAMPAATTTAEPPLAASEPVTEPVLAPPQPSPVQVASASPPPATAAPVAAPATAPAPLRLADLSAGEREQLPALKISMHMWGPTPDQRFAIIDGARVGQGDRVGDAVVEEIGADSVVLSWHGQRLALPIR</sequence>